<keyword evidence="3" id="KW-1185">Reference proteome</keyword>
<evidence type="ECO:0000313" key="2">
    <source>
        <dbReference type="EMBL" id="GAA2019056.1"/>
    </source>
</evidence>
<protein>
    <recommendedName>
        <fullName evidence="4">Lipoprotein</fullName>
    </recommendedName>
</protein>
<keyword evidence="1" id="KW-0732">Signal</keyword>
<dbReference type="PROSITE" id="PS51257">
    <property type="entry name" value="PROKAR_LIPOPROTEIN"/>
    <property type="match status" value="1"/>
</dbReference>
<name>A0ABN2TT90_9ACTN</name>
<feature type="signal peptide" evidence="1">
    <location>
        <begin position="1"/>
        <end position="20"/>
    </location>
</feature>
<dbReference type="Proteomes" id="UP001500751">
    <property type="component" value="Unassembled WGS sequence"/>
</dbReference>
<reference evidence="2 3" key="1">
    <citation type="journal article" date="2019" name="Int. J. Syst. Evol. Microbiol.">
        <title>The Global Catalogue of Microorganisms (GCM) 10K type strain sequencing project: providing services to taxonomists for standard genome sequencing and annotation.</title>
        <authorList>
            <consortium name="The Broad Institute Genomics Platform"/>
            <consortium name="The Broad Institute Genome Sequencing Center for Infectious Disease"/>
            <person name="Wu L."/>
            <person name="Ma J."/>
        </authorList>
    </citation>
    <scope>NUCLEOTIDE SEQUENCE [LARGE SCALE GENOMIC DNA]</scope>
    <source>
        <strain evidence="2 3">JCM 16014</strain>
    </source>
</reference>
<accession>A0ABN2TT90</accession>
<organism evidence="2 3">
    <name type="scientific">Catenulispora yoronensis</name>
    <dbReference type="NCBI Taxonomy" id="450799"/>
    <lineage>
        <taxon>Bacteria</taxon>
        <taxon>Bacillati</taxon>
        <taxon>Actinomycetota</taxon>
        <taxon>Actinomycetes</taxon>
        <taxon>Catenulisporales</taxon>
        <taxon>Catenulisporaceae</taxon>
        <taxon>Catenulispora</taxon>
    </lineage>
</organism>
<gene>
    <name evidence="2" type="ORF">GCM10009839_14270</name>
</gene>
<evidence type="ECO:0008006" key="4">
    <source>
        <dbReference type="Google" id="ProtNLM"/>
    </source>
</evidence>
<proteinExistence type="predicted"/>
<dbReference type="RefSeq" id="WP_344664702.1">
    <property type="nucleotide sequence ID" value="NZ_BAAAQN010000006.1"/>
</dbReference>
<evidence type="ECO:0000256" key="1">
    <source>
        <dbReference type="SAM" id="SignalP"/>
    </source>
</evidence>
<sequence length="166" mass="17281">MRLLRTVHALLLTAATTVGGCPVPAAASSDANPYSCRSAHVGAYRTGGVLSDACDGLLPDGSFGGEALTGFGPDEQIDPSSGRVRSCTVQLNRVERGRAVPVPGANATEAGRHPEYFDGRGFCDAMDAWRPAPGFYNVTVFYRLADGTVVQTVQGPVAYYPGGTGE</sequence>
<evidence type="ECO:0000313" key="3">
    <source>
        <dbReference type="Proteomes" id="UP001500751"/>
    </source>
</evidence>
<feature type="chain" id="PRO_5046884176" description="Lipoprotein" evidence="1">
    <location>
        <begin position="21"/>
        <end position="166"/>
    </location>
</feature>
<comment type="caution">
    <text evidence="2">The sequence shown here is derived from an EMBL/GenBank/DDBJ whole genome shotgun (WGS) entry which is preliminary data.</text>
</comment>
<dbReference type="EMBL" id="BAAAQN010000006">
    <property type="protein sequence ID" value="GAA2019056.1"/>
    <property type="molecule type" value="Genomic_DNA"/>
</dbReference>